<feature type="compositionally biased region" description="Low complexity" evidence="1">
    <location>
        <begin position="28"/>
        <end position="43"/>
    </location>
</feature>
<reference evidence="2 3" key="2">
    <citation type="journal article" date="2012" name="Stand. Genomic Sci.">
        <title>Complete genome sequence of the orange-red pigmented, radioresistant Deinococcus proteolyticus type strain (MRP(T)).</title>
        <authorList>
            <person name="Copeland A."/>
            <person name="Zeytun A."/>
            <person name="Yassawong M."/>
            <person name="Nolan M."/>
            <person name="Lucas S."/>
            <person name="Hammon N."/>
            <person name="Deshpande S."/>
            <person name="Cheng J.F."/>
            <person name="Han C."/>
            <person name="Tapia R."/>
            <person name="Goodwin L.A."/>
            <person name="Pitluck S."/>
            <person name="Mavromatis K."/>
            <person name="Liolios K."/>
            <person name="Pagani I."/>
            <person name="Ivanova N."/>
            <person name="Mikhailova N."/>
            <person name="Pati A."/>
            <person name="Chen A."/>
            <person name="Palaniappan K."/>
            <person name="Land M."/>
            <person name="Hauser L."/>
            <person name="Jeffries C.D."/>
            <person name="Brambilla E.M."/>
            <person name="Rohde M."/>
            <person name="Sikorski J."/>
            <person name="Pukall R."/>
            <person name="Goker M."/>
            <person name="Detter J.C."/>
            <person name="Woyke T."/>
            <person name="Bristow J."/>
            <person name="Eisen J.A."/>
            <person name="Markowitz V."/>
            <person name="Hugenholtz P."/>
            <person name="Kyrpides N.C."/>
            <person name="Klenk H.P."/>
            <person name="Lapidus A."/>
        </authorList>
    </citation>
    <scope>NUCLEOTIDE SEQUENCE [LARGE SCALE GENOMIC DNA]</scope>
    <source>
        <strain evidence="3">ATCC 35074 / DSM 20540 / JCM 6276 / NBRC 101906 / NCIMB 13154 / VKM Ac-1939 / CCM 2703 / MRP</strain>
        <plasmid evidence="3">Plasmid pDEIPR02</plasmid>
    </source>
</reference>
<gene>
    <name evidence="2" type="ordered locus">Deipr_2467</name>
</gene>
<feature type="compositionally biased region" description="Low complexity" evidence="1">
    <location>
        <begin position="1"/>
        <end position="16"/>
    </location>
</feature>
<sequence length="144" mass="16591">MHDNQQPSPNQPTNTQLSDKNPSDKELLQLMQGSPQQSSPQPLGDEKLIQLMQASIAIKDRIVREAGWQTEETERGIPAFRTVLRQWPQDDLKHTLYLDQQNRRAYVAECRYLVPYGGDSADDYKFRYTPTVQVSEEDIRVLMG</sequence>
<feature type="region of interest" description="Disordered" evidence="1">
    <location>
        <begin position="1"/>
        <end position="46"/>
    </location>
</feature>
<dbReference type="HOGENOM" id="CLU_1793327_0_0_0"/>
<accession>F0RQM5</accession>
<protein>
    <submittedName>
        <fullName evidence="2">Uncharacterized protein</fullName>
    </submittedName>
</protein>
<dbReference type="KEGG" id="dpt:Deipr_2467"/>
<keyword evidence="2" id="KW-0614">Plasmid</keyword>
<evidence type="ECO:0000256" key="1">
    <source>
        <dbReference type="SAM" id="MobiDB-lite"/>
    </source>
</evidence>
<reference evidence="3" key="1">
    <citation type="submission" date="2011-02" db="EMBL/GenBank/DDBJ databases">
        <title>The complete sequence of plasmid2 of Deinococcus proteolyticus DSM 20540.</title>
        <authorList>
            <consortium name="US DOE Joint Genome Institute (JGI-PGF)"/>
            <person name="Lucas S."/>
            <person name="Copeland A."/>
            <person name="Lapidus A."/>
            <person name="Bruce D."/>
            <person name="Goodwin L."/>
            <person name="Pitluck S."/>
            <person name="Kyrpides N."/>
            <person name="Mavromatis K."/>
            <person name="Pagani I."/>
            <person name="Ivanova N."/>
            <person name="Ovchinnikova G."/>
            <person name="Zeytun A."/>
            <person name="Detter J.C."/>
            <person name="Han C."/>
            <person name="Land M."/>
            <person name="Hauser L."/>
            <person name="Markowitz V."/>
            <person name="Cheng J.-F."/>
            <person name="Hugenholtz P."/>
            <person name="Woyke T."/>
            <person name="Wu D."/>
            <person name="Pukall R."/>
            <person name="Steenblock K."/>
            <person name="Brambilla E."/>
            <person name="Klenk H.-P."/>
            <person name="Eisen J.A."/>
        </authorList>
    </citation>
    <scope>NUCLEOTIDE SEQUENCE [LARGE SCALE GENOMIC DNA]</scope>
    <source>
        <strain evidence="3">ATCC 35074 / DSM 20540 / JCM 6276 / NBRC 101906 / NCIMB 13154 / VKM Ac-1939 / CCM 2703 / MRP</strain>
        <plasmid evidence="3">Plasmid pDEIPR02</plasmid>
    </source>
</reference>
<dbReference type="Proteomes" id="UP000007718">
    <property type="component" value="Plasmid pDEIPR02"/>
</dbReference>
<organism evidence="2 3">
    <name type="scientific">Deinococcus proteolyticus (strain ATCC 35074 / DSM 20540 / JCM 6276 / NBRC 101906 / NCIMB 13154 / VKM Ac-1939 / CCM 2703 / MRP)</name>
    <dbReference type="NCBI Taxonomy" id="693977"/>
    <lineage>
        <taxon>Bacteria</taxon>
        <taxon>Thermotogati</taxon>
        <taxon>Deinococcota</taxon>
        <taxon>Deinococci</taxon>
        <taxon>Deinococcales</taxon>
        <taxon>Deinococcaceae</taxon>
        <taxon>Deinococcus</taxon>
    </lineage>
</organism>
<evidence type="ECO:0000313" key="2">
    <source>
        <dbReference type="EMBL" id="ADY27584.1"/>
    </source>
</evidence>
<dbReference type="AlphaFoldDB" id="F0RQM5"/>
<name>F0RQM5_DEIPM</name>
<dbReference type="RefSeq" id="WP_013615938.1">
    <property type="nucleotide sequence ID" value="NC_015162.1"/>
</dbReference>
<proteinExistence type="predicted"/>
<keyword evidence="3" id="KW-1185">Reference proteome</keyword>
<dbReference type="EMBL" id="CP002538">
    <property type="protein sequence ID" value="ADY27584.1"/>
    <property type="molecule type" value="Genomic_DNA"/>
</dbReference>
<geneLocation type="plasmid" evidence="2 3">
    <name>pDEIPR02</name>
</geneLocation>
<evidence type="ECO:0000313" key="3">
    <source>
        <dbReference type="Proteomes" id="UP000007718"/>
    </source>
</evidence>